<dbReference type="Proteomes" id="UP000319578">
    <property type="component" value="Unassembled WGS sequence"/>
</dbReference>
<evidence type="ECO:0000313" key="1">
    <source>
        <dbReference type="EMBL" id="GED71809.1"/>
    </source>
</evidence>
<proteinExistence type="predicted"/>
<comment type="caution">
    <text evidence="1">The sequence shown here is derived from an EMBL/GenBank/DDBJ whole genome shotgun (WGS) entry which is preliminary data.</text>
</comment>
<gene>
    <name evidence="1" type="ORF">BRE01_55110</name>
</gene>
<name>A0ABQ0TVE7_9BACL</name>
<keyword evidence="2" id="KW-1185">Reference proteome</keyword>
<dbReference type="EMBL" id="BJON01000023">
    <property type="protein sequence ID" value="GED71809.1"/>
    <property type="molecule type" value="Genomic_DNA"/>
</dbReference>
<evidence type="ECO:0000313" key="2">
    <source>
        <dbReference type="Proteomes" id="UP000319578"/>
    </source>
</evidence>
<organism evidence="1 2">
    <name type="scientific">Brevibacillus reuszeri</name>
    <dbReference type="NCBI Taxonomy" id="54915"/>
    <lineage>
        <taxon>Bacteria</taxon>
        <taxon>Bacillati</taxon>
        <taxon>Bacillota</taxon>
        <taxon>Bacilli</taxon>
        <taxon>Bacillales</taxon>
        <taxon>Paenibacillaceae</taxon>
        <taxon>Brevibacillus</taxon>
    </lineage>
</organism>
<reference evidence="1 2" key="1">
    <citation type="submission" date="2019-06" db="EMBL/GenBank/DDBJ databases">
        <title>Whole genome shotgun sequence of Brevibacillus reuszeri NBRC 15719.</title>
        <authorList>
            <person name="Hosoyama A."/>
            <person name="Uohara A."/>
            <person name="Ohji S."/>
            <person name="Ichikawa N."/>
        </authorList>
    </citation>
    <scope>NUCLEOTIDE SEQUENCE [LARGE SCALE GENOMIC DNA]</scope>
    <source>
        <strain evidence="1 2">NBRC 15719</strain>
    </source>
</reference>
<protein>
    <submittedName>
        <fullName evidence="1">Uncharacterized protein</fullName>
    </submittedName>
</protein>
<sequence length="52" mass="5635">MSPSIAKTLLIVLFSFPIFAAVSTLFDGNDEQITYLLSLIASALLFDKLIAT</sequence>
<accession>A0ABQ0TVE7</accession>